<feature type="compositionally biased region" description="Polar residues" evidence="8">
    <location>
        <begin position="363"/>
        <end position="372"/>
    </location>
</feature>
<dbReference type="EnsemblFungi" id="MVLG_05812T0">
    <property type="protein sequence ID" value="MVLG_05812T0"/>
    <property type="gene ID" value="MVLG_05812"/>
</dbReference>
<dbReference type="Gene3D" id="3.30.160.60">
    <property type="entry name" value="Classic Zinc Finger"/>
    <property type="match status" value="2"/>
</dbReference>
<comment type="subcellular location">
    <subcellularLocation>
        <location evidence="1">Nucleus</location>
    </subcellularLocation>
</comment>
<feature type="compositionally biased region" description="Low complexity" evidence="8">
    <location>
        <begin position="304"/>
        <end position="330"/>
    </location>
</feature>
<feature type="region of interest" description="Disordered" evidence="8">
    <location>
        <begin position="93"/>
        <end position="202"/>
    </location>
</feature>
<dbReference type="InterPro" id="IPR013087">
    <property type="entry name" value="Znf_C2H2_type"/>
</dbReference>
<organism evidence="10">
    <name type="scientific">Microbotryum lychnidis-dioicae (strain p1A1 Lamole / MvSl-1064)</name>
    <name type="common">Anther smut fungus</name>
    <dbReference type="NCBI Taxonomy" id="683840"/>
    <lineage>
        <taxon>Eukaryota</taxon>
        <taxon>Fungi</taxon>
        <taxon>Dikarya</taxon>
        <taxon>Basidiomycota</taxon>
        <taxon>Pucciniomycotina</taxon>
        <taxon>Microbotryomycetes</taxon>
        <taxon>Microbotryales</taxon>
        <taxon>Microbotryaceae</taxon>
        <taxon>Microbotryum</taxon>
    </lineage>
</organism>
<feature type="region of interest" description="Disordered" evidence="8">
    <location>
        <begin position="553"/>
        <end position="630"/>
    </location>
</feature>
<feature type="compositionally biased region" description="Basic residues" evidence="8">
    <location>
        <begin position="112"/>
        <end position="123"/>
    </location>
</feature>
<feature type="region of interest" description="Disordered" evidence="8">
    <location>
        <begin position="244"/>
        <end position="392"/>
    </location>
</feature>
<evidence type="ECO:0000313" key="12">
    <source>
        <dbReference type="Proteomes" id="UP000017200"/>
    </source>
</evidence>
<keyword evidence="3" id="KW-0677">Repeat</keyword>
<dbReference type="EMBL" id="AEIJ01000623">
    <property type="status" value="NOT_ANNOTATED_CDS"/>
    <property type="molecule type" value="Genomic_DNA"/>
</dbReference>
<evidence type="ECO:0000256" key="1">
    <source>
        <dbReference type="ARBA" id="ARBA00004123"/>
    </source>
</evidence>
<dbReference type="GO" id="GO:0000978">
    <property type="term" value="F:RNA polymerase II cis-regulatory region sequence-specific DNA binding"/>
    <property type="evidence" value="ECO:0007669"/>
    <property type="project" value="InterPro"/>
</dbReference>
<evidence type="ECO:0000313" key="10">
    <source>
        <dbReference type="EMBL" id="KDE03743.1"/>
    </source>
</evidence>
<dbReference type="OrthoDB" id="10018191at2759"/>
<sequence>MFRCTGYGECSMVFTRSEHLARHVRKHTGERPFKCHCGRLFSRLDNVRQHATTVHADDAELNTQMMKELTALHNQLSASTAQRQVAMGMVVKEDSDALPRKPKAPTDPNKPRAVRRTKAKVKRAREGAALESAATDATAEPLTESPLAVTAGLGGSEGQHPDSPTRDRVSQADDEEGGNSTEFHHSDMGQASPPPPPQPLSAAAPTLQQRFMSGPYPPSSGGHYPPAASYNSYAYDQGPATSFAGYGSPSSPQNGLGTHLTSGSPPLRRRIAPPQPPVPAPPTTGTSRFNTYNAPYSYSHQQIGPSTSAASHSSSAPPSPPGSLSGSRSGVTLPSISNLLPSPFGSTRDVSEDVQPPGFNGSEEPSNTSSQHAVEGPGGNARTGAAYAGRGPPVMGSSNYSLSGVGNGTPYSSDSPTLHNLAAGMTSSAQNQTNAYDYPESHTHVNYDTAPYHDGSEAGVMQSATYAYNNSGHAILPSHQYLKHLQSRQGISSGLAHHQPQPASYHLAPPPHHVLTSYSAPGSGSNSFQDHEAGSMGASDGHYYGACTTRLYSPNSRESSERSSIGSWAPPPPSVHQNHGYQGASGMQMVDHHAEGMSAPRRGVGLGGLGARPALEDDRQWRRASGPQAR</sequence>
<dbReference type="FunFam" id="3.30.160.60:FF:002343">
    <property type="entry name" value="Zinc finger protein 33A"/>
    <property type="match status" value="1"/>
</dbReference>
<dbReference type="InterPro" id="IPR036236">
    <property type="entry name" value="Znf_C2H2_sf"/>
</dbReference>
<dbReference type="PANTHER" id="PTHR40626:SF32">
    <property type="entry name" value="ZINC FINGER PROTEIN RST2"/>
    <property type="match status" value="1"/>
</dbReference>
<gene>
    <name evidence="10" type="ORF">MVLG_05812</name>
</gene>
<keyword evidence="6" id="KW-0539">Nucleus</keyword>
<feature type="compositionally biased region" description="Polar residues" evidence="8">
    <location>
        <begin position="516"/>
        <end position="528"/>
    </location>
</feature>
<feature type="compositionally biased region" description="Pro residues" evidence="8">
    <location>
        <begin position="273"/>
        <end position="282"/>
    </location>
</feature>
<dbReference type="AlphaFoldDB" id="U5HFD5"/>
<dbReference type="EMBL" id="GL541727">
    <property type="protein sequence ID" value="KDE03743.1"/>
    <property type="molecule type" value="Genomic_DNA"/>
</dbReference>
<dbReference type="STRING" id="683840.U5HFD5"/>
<dbReference type="GO" id="GO:0005634">
    <property type="term" value="C:nucleus"/>
    <property type="evidence" value="ECO:0007669"/>
    <property type="project" value="UniProtKB-SubCell"/>
</dbReference>
<dbReference type="InParanoid" id="U5HFD5"/>
<accession>U5HFD5</accession>
<name>U5HFD5_USTV1</name>
<evidence type="ECO:0000313" key="11">
    <source>
        <dbReference type="EnsemblFungi" id="MVLG_05812T0"/>
    </source>
</evidence>
<dbReference type="GO" id="GO:0000785">
    <property type="term" value="C:chromatin"/>
    <property type="evidence" value="ECO:0007669"/>
    <property type="project" value="TreeGrafter"/>
</dbReference>
<keyword evidence="12" id="KW-1185">Reference proteome</keyword>
<evidence type="ECO:0000256" key="4">
    <source>
        <dbReference type="ARBA" id="ARBA00022771"/>
    </source>
</evidence>
<proteinExistence type="predicted"/>
<feature type="region of interest" description="Disordered" evidence="8">
    <location>
        <begin position="491"/>
        <end position="540"/>
    </location>
</feature>
<dbReference type="HOGENOM" id="CLU_434262_0_0_1"/>
<evidence type="ECO:0000256" key="5">
    <source>
        <dbReference type="ARBA" id="ARBA00022833"/>
    </source>
</evidence>
<keyword evidence="4 7" id="KW-0863">Zinc-finger</keyword>
<evidence type="ECO:0000259" key="9">
    <source>
        <dbReference type="PROSITE" id="PS50157"/>
    </source>
</evidence>
<feature type="domain" description="C2H2-type" evidence="9">
    <location>
        <begin position="2"/>
        <end position="32"/>
    </location>
</feature>
<feature type="domain" description="C2H2-type" evidence="9">
    <location>
        <begin position="33"/>
        <end position="60"/>
    </location>
</feature>
<dbReference type="SUPFAM" id="SSF57667">
    <property type="entry name" value="beta-beta-alpha zinc fingers"/>
    <property type="match status" value="1"/>
</dbReference>
<reference evidence="10 12" key="3">
    <citation type="journal article" date="2015" name="BMC Genomics">
        <title>Sex and parasites: genomic and transcriptomic analysis of Microbotryum lychnidis-dioicae, the biotrophic and plant-castrating anther smut fungus.</title>
        <authorList>
            <person name="Perlin M.H."/>
            <person name="Amselem J."/>
            <person name="Fontanillas E."/>
            <person name="Toh S.S."/>
            <person name="Chen Z."/>
            <person name="Goldberg J."/>
            <person name="Duplessis S."/>
            <person name="Henrissat B."/>
            <person name="Young S."/>
            <person name="Zeng Q."/>
            <person name="Aguileta G."/>
            <person name="Petit E."/>
            <person name="Badouin H."/>
            <person name="Andrews J."/>
            <person name="Razeeq D."/>
            <person name="Gabaldon T."/>
            <person name="Quesneville H."/>
            <person name="Giraud T."/>
            <person name="Hood M.E."/>
            <person name="Schultz D.J."/>
            <person name="Cuomo C.A."/>
        </authorList>
    </citation>
    <scope>NUCLEOTIDE SEQUENCE [LARGE SCALE GENOMIC DNA]</scope>
    <source>
        <strain evidence="10">P1A1 Lamole</strain>
        <strain evidence="12">p1A1 Lamole</strain>
    </source>
</reference>
<reference evidence="12" key="1">
    <citation type="submission" date="2010-11" db="EMBL/GenBank/DDBJ databases">
        <title>The genome sequence of Microbotryum violaceum strain p1A1 Lamole.</title>
        <authorList>
            <person name="Cuomo C."/>
            <person name="Perlin M."/>
            <person name="Young S.K."/>
            <person name="Zeng Q."/>
            <person name="Gargeya S."/>
            <person name="Alvarado L."/>
            <person name="Berlin A."/>
            <person name="Chapman S.B."/>
            <person name="Chen Z."/>
            <person name="Freedman E."/>
            <person name="Gellesch M."/>
            <person name="Goldberg J."/>
            <person name="Griggs A."/>
            <person name="Gujja S."/>
            <person name="Heilman E."/>
            <person name="Heiman D."/>
            <person name="Howarth C."/>
            <person name="Mehta T."/>
            <person name="Neiman D."/>
            <person name="Pearson M."/>
            <person name="Roberts A."/>
            <person name="Saif S."/>
            <person name="Shea T."/>
            <person name="Shenoy N."/>
            <person name="Sisk P."/>
            <person name="Stolte C."/>
            <person name="Sykes S."/>
            <person name="White J."/>
            <person name="Yandava C."/>
            <person name="Haas B."/>
            <person name="Nusbaum C."/>
            <person name="Birren B."/>
        </authorList>
    </citation>
    <scope>NUCLEOTIDE SEQUENCE [LARGE SCALE GENOMIC DNA]</scope>
    <source>
        <strain evidence="12">p1A1 Lamole</strain>
    </source>
</reference>
<feature type="compositionally biased region" description="Basic and acidic residues" evidence="8">
    <location>
        <begin position="159"/>
        <end position="171"/>
    </location>
</feature>
<feature type="compositionally biased region" description="Polar residues" evidence="8">
    <location>
        <begin position="248"/>
        <end position="264"/>
    </location>
</feature>
<reference evidence="11" key="4">
    <citation type="submission" date="2015-06" db="UniProtKB">
        <authorList>
            <consortium name="EnsemblFungi"/>
        </authorList>
    </citation>
    <scope>IDENTIFICATION</scope>
</reference>
<feature type="compositionally biased region" description="Low complexity" evidence="8">
    <location>
        <begin position="129"/>
        <end position="140"/>
    </location>
</feature>
<keyword evidence="2" id="KW-0479">Metal-binding</keyword>
<feature type="compositionally biased region" description="Polar residues" evidence="8">
    <location>
        <begin position="283"/>
        <end position="303"/>
    </location>
</feature>
<evidence type="ECO:0000256" key="8">
    <source>
        <dbReference type="SAM" id="MobiDB-lite"/>
    </source>
</evidence>
<evidence type="ECO:0000256" key="3">
    <source>
        <dbReference type="ARBA" id="ARBA00022737"/>
    </source>
</evidence>
<dbReference type="InterPro" id="IPR051059">
    <property type="entry name" value="VerF-like"/>
</dbReference>
<dbReference type="GO" id="GO:0008270">
    <property type="term" value="F:zinc ion binding"/>
    <property type="evidence" value="ECO:0007669"/>
    <property type="project" value="UniProtKB-KW"/>
</dbReference>
<reference evidence="10" key="2">
    <citation type="submission" date="2010-11" db="EMBL/GenBank/DDBJ databases">
        <authorList>
            <consortium name="The Broad Institute Genome Sequencing Platform"/>
            <person name="Earl A."/>
            <person name="Ward D."/>
            <person name="Feldgarden M."/>
            <person name="Gevers D."/>
            <person name="Butler R."/>
            <person name="Young S.K."/>
            <person name="Zeng Q."/>
            <person name="Gargeya S."/>
            <person name="Fitzgerald M."/>
            <person name="Haas B."/>
            <person name="Abouelleil A."/>
            <person name="Alvarado L."/>
            <person name="Arachchi H.M."/>
            <person name="Berlin A."/>
            <person name="Brown A."/>
            <person name="Chapman S.B."/>
            <person name="Chen Z."/>
            <person name="Dunbar C."/>
            <person name="Freedman E."/>
            <person name="Gearin G."/>
            <person name="Gellesch M."/>
            <person name="Goldberg J."/>
            <person name="Griggs A."/>
            <person name="Gujja S."/>
            <person name="Heilman E."/>
            <person name="Heiman D."/>
            <person name="Howarth C."/>
            <person name="Larson L."/>
            <person name="Lui A."/>
            <person name="MacDonald P.J.P."/>
            <person name="Mehta T."/>
            <person name="Montmayeur A."/>
            <person name="Murphy C."/>
            <person name="Neiman D."/>
            <person name="Pearson M."/>
            <person name="Priest M."/>
            <person name="Roberts A."/>
            <person name="Saif S."/>
            <person name="Shea T."/>
            <person name="Shenoy N."/>
            <person name="Sisk P."/>
            <person name="Stolte C."/>
            <person name="Sykes S."/>
            <person name="White J."/>
            <person name="Yandava C."/>
            <person name="Wortman J."/>
            <person name="Nusbaum C."/>
            <person name="Birren B."/>
        </authorList>
    </citation>
    <scope>NUCLEOTIDE SEQUENCE</scope>
    <source>
        <strain evidence="10">P1A1 Lamole</strain>
    </source>
</reference>
<dbReference type="GO" id="GO:0000981">
    <property type="term" value="F:DNA-binding transcription factor activity, RNA polymerase II-specific"/>
    <property type="evidence" value="ECO:0007669"/>
    <property type="project" value="InterPro"/>
</dbReference>
<evidence type="ECO:0000256" key="6">
    <source>
        <dbReference type="ARBA" id="ARBA00023242"/>
    </source>
</evidence>
<keyword evidence="5" id="KW-0862">Zinc</keyword>
<dbReference type="PROSITE" id="PS50157">
    <property type="entry name" value="ZINC_FINGER_C2H2_2"/>
    <property type="match status" value="2"/>
</dbReference>
<protein>
    <recommendedName>
        <fullName evidence="9">C2H2-type domain-containing protein</fullName>
    </recommendedName>
</protein>
<evidence type="ECO:0000256" key="7">
    <source>
        <dbReference type="PROSITE-ProRule" id="PRU00042"/>
    </source>
</evidence>
<dbReference type="PANTHER" id="PTHR40626">
    <property type="entry name" value="MIP31509P"/>
    <property type="match status" value="1"/>
</dbReference>
<evidence type="ECO:0000256" key="2">
    <source>
        <dbReference type="ARBA" id="ARBA00022723"/>
    </source>
</evidence>
<dbReference type="Proteomes" id="UP000017200">
    <property type="component" value="Unassembled WGS sequence"/>
</dbReference>